<dbReference type="EMBL" id="CAMXCT010000003">
    <property type="protein sequence ID" value="CAI3972350.1"/>
    <property type="molecule type" value="Genomic_DNA"/>
</dbReference>
<dbReference type="EMBL" id="CAMXCT030000003">
    <property type="protein sequence ID" value="CAL4759662.1"/>
    <property type="molecule type" value="Genomic_DNA"/>
</dbReference>
<dbReference type="GO" id="GO:0016787">
    <property type="term" value="F:hydrolase activity"/>
    <property type="evidence" value="ECO:0007669"/>
    <property type="project" value="UniProtKB-KW"/>
</dbReference>
<dbReference type="OrthoDB" id="348678at2759"/>
<reference evidence="7 8" key="2">
    <citation type="submission" date="2024-05" db="EMBL/GenBank/DDBJ databases">
        <authorList>
            <person name="Chen Y."/>
            <person name="Shah S."/>
            <person name="Dougan E. K."/>
            <person name="Thang M."/>
            <person name="Chan C."/>
        </authorList>
    </citation>
    <scope>NUCLEOTIDE SEQUENCE [LARGE SCALE GENOMIC DNA]</scope>
</reference>
<evidence type="ECO:0000256" key="3">
    <source>
        <dbReference type="SAM" id="MobiDB-lite"/>
    </source>
</evidence>
<keyword evidence="4" id="KW-0812">Transmembrane</keyword>
<name>A0A9P1FF25_9DINO</name>
<keyword evidence="4" id="KW-1133">Transmembrane helix</keyword>
<evidence type="ECO:0000259" key="5">
    <source>
        <dbReference type="Pfam" id="PF00149"/>
    </source>
</evidence>
<sequence length="540" mass="60164">MAQPFDENPKVAGGNGGERVVTDSKDDREKGVAWENDLNIAGEDATLVLLTDLHHHPSYDAAISAKCLCRADAAGSPRELCKADSAPYGRLGCNAPSSLVDLSLKAAAKEEPQLWLILGDLADHWANQPTDSPYPPKAPGFTTFSDTLRRVGEASGGRCALALGNNDVFPSYGVDFTKKDFYLSEAMELKKHCQIPADAFLTLKRYFYYSMKLGDKMSILFLNTVIYASVKKDLHASEASDPFGQFGWLEDQLKRAVKAETKVYIAGHIPPVLSSYSSTDLWQKKFVVMYWHLMSTYREVIAGQFFSHIHRDEFRVVDLKDSSPPLMLFASVSPVRDNNPAFYKLQLRKGQLSKIQGFWADLSKETPEFTREYSAPPSLVESLSNLAYRDLAFSFTDGSDEGEEKWQKFFAQSAVQRLGTTLCDNVTKFDAVSCSECIGQCRERAVCTLLYGISASSKQYCVEDQLWKKHQELKATEELMTVAEVLLFSVALLILGLCYLQYRRCKARRRRIGEDLSLAGQVELGPVDESNESNESNAAA</sequence>
<dbReference type="AlphaFoldDB" id="A0A9P1FF25"/>
<dbReference type="Pfam" id="PF00149">
    <property type="entry name" value="Metallophos"/>
    <property type="match status" value="1"/>
</dbReference>
<proteinExistence type="predicted"/>
<dbReference type="InterPro" id="IPR004843">
    <property type="entry name" value="Calcineurin-like_PHP"/>
</dbReference>
<evidence type="ECO:0000256" key="4">
    <source>
        <dbReference type="SAM" id="Phobius"/>
    </source>
</evidence>
<reference evidence="6" key="1">
    <citation type="submission" date="2022-10" db="EMBL/GenBank/DDBJ databases">
        <authorList>
            <person name="Chen Y."/>
            <person name="Dougan E. K."/>
            <person name="Chan C."/>
            <person name="Rhodes N."/>
            <person name="Thang M."/>
        </authorList>
    </citation>
    <scope>NUCLEOTIDE SEQUENCE</scope>
</reference>
<dbReference type="InterPro" id="IPR029052">
    <property type="entry name" value="Metallo-depent_PP-like"/>
</dbReference>
<evidence type="ECO:0000256" key="1">
    <source>
        <dbReference type="ARBA" id="ARBA00022801"/>
    </source>
</evidence>
<feature type="domain" description="Calcineurin-like phosphoesterase" evidence="5">
    <location>
        <begin position="48"/>
        <end position="310"/>
    </location>
</feature>
<accession>A0A9P1FF25</accession>
<keyword evidence="2" id="KW-0325">Glycoprotein</keyword>
<evidence type="ECO:0000256" key="2">
    <source>
        <dbReference type="ARBA" id="ARBA00023180"/>
    </source>
</evidence>
<keyword evidence="4" id="KW-0472">Membrane</keyword>
<dbReference type="PANTHER" id="PTHR10340:SF57">
    <property type="entry name" value="METALLOPHOS DOMAIN-CONTAINING PROTEIN"/>
    <property type="match status" value="1"/>
</dbReference>
<keyword evidence="1" id="KW-0378">Hydrolase</keyword>
<organism evidence="6">
    <name type="scientific">Cladocopium goreaui</name>
    <dbReference type="NCBI Taxonomy" id="2562237"/>
    <lineage>
        <taxon>Eukaryota</taxon>
        <taxon>Sar</taxon>
        <taxon>Alveolata</taxon>
        <taxon>Dinophyceae</taxon>
        <taxon>Suessiales</taxon>
        <taxon>Symbiodiniaceae</taxon>
        <taxon>Cladocopium</taxon>
    </lineage>
</organism>
<dbReference type="SUPFAM" id="SSF56300">
    <property type="entry name" value="Metallo-dependent phosphatases"/>
    <property type="match status" value="1"/>
</dbReference>
<evidence type="ECO:0000313" key="6">
    <source>
        <dbReference type="EMBL" id="CAI3972350.1"/>
    </source>
</evidence>
<dbReference type="Gene3D" id="3.60.21.10">
    <property type="match status" value="1"/>
</dbReference>
<dbReference type="Proteomes" id="UP001152797">
    <property type="component" value="Unassembled WGS sequence"/>
</dbReference>
<comment type="caution">
    <text evidence="6">The sequence shown here is derived from an EMBL/GenBank/DDBJ whole genome shotgun (WGS) entry which is preliminary data.</text>
</comment>
<feature type="transmembrane region" description="Helical" evidence="4">
    <location>
        <begin position="479"/>
        <end position="502"/>
    </location>
</feature>
<dbReference type="EMBL" id="CAMXCT020000003">
    <property type="protein sequence ID" value="CAL1125725.1"/>
    <property type="molecule type" value="Genomic_DNA"/>
</dbReference>
<dbReference type="PANTHER" id="PTHR10340">
    <property type="entry name" value="SPHINGOMYELIN PHOSPHODIESTERASE"/>
    <property type="match status" value="1"/>
</dbReference>
<protein>
    <recommendedName>
        <fullName evidence="5">Calcineurin-like phosphoesterase domain-containing protein</fullName>
    </recommendedName>
</protein>
<gene>
    <name evidence="6" type="ORF">C1SCF055_LOCUS938</name>
</gene>
<feature type="region of interest" description="Disordered" evidence="3">
    <location>
        <begin position="1"/>
        <end position="28"/>
    </location>
</feature>
<keyword evidence="8" id="KW-1185">Reference proteome</keyword>
<evidence type="ECO:0000313" key="8">
    <source>
        <dbReference type="Proteomes" id="UP001152797"/>
    </source>
</evidence>
<evidence type="ECO:0000313" key="7">
    <source>
        <dbReference type="EMBL" id="CAL4759662.1"/>
    </source>
</evidence>